<accession>G9ERB8</accession>
<dbReference type="Pfam" id="PF05120">
    <property type="entry name" value="GvpG"/>
    <property type="match status" value="1"/>
</dbReference>
<protein>
    <recommendedName>
        <fullName evidence="3">Gas vesicle protein G</fullName>
    </recommendedName>
</protein>
<dbReference type="RefSeq" id="WP_006871724.1">
    <property type="nucleotide sequence ID" value="NZ_JH413835.1"/>
</dbReference>
<reference evidence="1 2" key="1">
    <citation type="journal article" date="2011" name="BMC Genomics">
        <title>Insight into cross-talk between intra-amoebal pathogens.</title>
        <authorList>
            <person name="Gimenez G."/>
            <person name="Bertelli C."/>
            <person name="Moliner C."/>
            <person name="Robert C."/>
            <person name="Raoult D."/>
            <person name="Fournier P.E."/>
            <person name="Greub G."/>
        </authorList>
    </citation>
    <scope>NUCLEOTIDE SEQUENCE [LARGE SCALE GENOMIC DNA]</scope>
    <source>
        <strain evidence="1 2">LLAP12</strain>
    </source>
</reference>
<dbReference type="eggNOG" id="ENOG5033D37">
    <property type="taxonomic scope" value="Bacteria"/>
</dbReference>
<dbReference type="HOGENOM" id="CLU_162460_0_0_6"/>
<name>G9ERB8_9GAMM</name>
<dbReference type="Proteomes" id="UP000002770">
    <property type="component" value="Unassembled WGS sequence"/>
</dbReference>
<dbReference type="AlphaFoldDB" id="G9ERB8"/>
<dbReference type="OrthoDB" id="8451655at2"/>
<organism evidence="1 2">
    <name type="scientific">Legionella drancourtii LLAP12</name>
    <dbReference type="NCBI Taxonomy" id="658187"/>
    <lineage>
        <taxon>Bacteria</taxon>
        <taxon>Pseudomonadati</taxon>
        <taxon>Pseudomonadota</taxon>
        <taxon>Gammaproteobacteria</taxon>
        <taxon>Legionellales</taxon>
        <taxon>Legionellaceae</taxon>
        <taxon>Legionella</taxon>
    </lineage>
</organism>
<proteinExistence type="predicted"/>
<evidence type="ECO:0008006" key="3">
    <source>
        <dbReference type="Google" id="ProtNLM"/>
    </source>
</evidence>
<evidence type="ECO:0000313" key="1">
    <source>
        <dbReference type="EMBL" id="EHL30087.1"/>
    </source>
</evidence>
<evidence type="ECO:0000313" key="2">
    <source>
        <dbReference type="Proteomes" id="UP000002770"/>
    </source>
</evidence>
<dbReference type="STRING" id="658187.LDG_7830"/>
<dbReference type="InterPro" id="IPR007804">
    <property type="entry name" value="GvpG"/>
</dbReference>
<gene>
    <name evidence="1" type="ORF">LDG_7830</name>
</gene>
<sequence length="77" mass="8820">MLLLGSILMAPVHGLMAIFEKIKEAVDEEKQHDIERIKSELMALYTKLESGELSEADFEKQEKILLDKLDSLEDEDD</sequence>
<dbReference type="InParanoid" id="G9ERB8"/>
<dbReference type="EMBL" id="JH413835">
    <property type="protein sequence ID" value="EHL30087.1"/>
    <property type="molecule type" value="Genomic_DNA"/>
</dbReference>
<keyword evidence="2" id="KW-1185">Reference proteome</keyword>